<dbReference type="InterPro" id="IPR036269">
    <property type="entry name" value="Rho_N_sf"/>
</dbReference>
<reference evidence="2" key="1">
    <citation type="journal article" date="2014" name="Front. Microbiol.">
        <title>High frequency of phylogenetically diverse reductive dehalogenase-homologous genes in deep subseafloor sedimentary metagenomes.</title>
        <authorList>
            <person name="Kawai M."/>
            <person name="Futagami T."/>
            <person name="Toyoda A."/>
            <person name="Takaki Y."/>
            <person name="Nishi S."/>
            <person name="Hori S."/>
            <person name="Arai W."/>
            <person name="Tsubouchi T."/>
            <person name="Morono Y."/>
            <person name="Uchiyama I."/>
            <person name="Ito T."/>
            <person name="Fujiyama A."/>
            <person name="Inagaki F."/>
            <person name="Takami H."/>
        </authorList>
    </citation>
    <scope>NUCLEOTIDE SEQUENCE</scope>
    <source>
        <strain evidence="2">Expedition CK06-06</strain>
    </source>
</reference>
<dbReference type="Gene3D" id="1.10.720.10">
    <property type="match status" value="1"/>
</dbReference>
<accession>X0XF37</accession>
<feature type="non-terminal residue" evidence="2">
    <location>
        <position position="46"/>
    </location>
</feature>
<name>X0XF37_9ZZZZ</name>
<gene>
    <name evidence="2" type="ORF">S01H1_51491</name>
</gene>
<dbReference type="SUPFAM" id="SSF68912">
    <property type="entry name" value="Rho N-terminal domain-like"/>
    <property type="match status" value="1"/>
</dbReference>
<comment type="caution">
    <text evidence="2">The sequence shown here is derived from an EMBL/GenBank/DDBJ whole genome shotgun (WGS) entry which is preliminary data.</text>
</comment>
<dbReference type="GO" id="GO:0006353">
    <property type="term" value="P:DNA-templated transcription termination"/>
    <property type="evidence" value="ECO:0007669"/>
    <property type="project" value="InterPro"/>
</dbReference>
<dbReference type="InterPro" id="IPR011112">
    <property type="entry name" value="Rho-like_N"/>
</dbReference>
<organism evidence="2">
    <name type="scientific">marine sediment metagenome</name>
    <dbReference type="NCBI Taxonomy" id="412755"/>
    <lineage>
        <taxon>unclassified sequences</taxon>
        <taxon>metagenomes</taxon>
        <taxon>ecological metagenomes</taxon>
    </lineage>
</organism>
<dbReference type="AlphaFoldDB" id="X0XF37"/>
<evidence type="ECO:0000313" key="2">
    <source>
        <dbReference type="EMBL" id="GAG23551.1"/>
    </source>
</evidence>
<feature type="domain" description="Rho termination factor-like N-terminal" evidence="1">
    <location>
        <begin position="5"/>
        <end position="39"/>
    </location>
</feature>
<proteinExistence type="predicted"/>
<protein>
    <recommendedName>
        <fullName evidence="1">Rho termination factor-like N-terminal domain-containing protein</fullName>
    </recommendedName>
</protein>
<evidence type="ECO:0000259" key="1">
    <source>
        <dbReference type="Pfam" id="PF07498"/>
    </source>
</evidence>
<sequence length="46" mass="5486">MDFHELRVMTIAQLREVAEGIEDLTGYTQMRKQELLELICRHLNIQ</sequence>
<dbReference type="EMBL" id="BARS01033226">
    <property type="protein sequence ID" value="GAG23551.1"/>
    <property type="molecule type" value="Genomic_DNA"/>
</dbReference>
<dbReference type="Pfam" id="PF07498">
    <property type="entry name" value="Rho_N"/>
    <property type="match status" value="1"/>
</dbReference>